<comment type="caution">
    <text evidence="1">The sequence shown here is derived from an EMBL/GenBank/DDBJ whole genome shotgun (WGS) entry which is preliminary data.</text>
</comment>
<evidence type="ECO:0000313" key="1">
    <source>
        <dbReference type="EMBL" id="KAK7677356.1"/>
    </source>
</evidence>
<name>A0AAW0FJ26_9APHY</name>
<sequence length="194" mass="22044">MAERIGILLQDCRNYHRARVRAEMTFTVGDKPMEASPVPSEERHPLCPPLRCDNKLTYPMIYGYCVTERWASQYGMLFHNLRDPTMSISCAWIDLIRKTGCCGVSQLITVPASHVHTHMVPTDDGGYVSVIPESTRNSEDYCRAIVCGTSVNKDYKNAKGAFEPGHAEKLRKALYMPEDSEPQWFWLTTKRSVP</sequence>
<evidence type="ECO:0000313" key="2">
    <source>
        <dbReference type="Proteomes" id="UP001385951"/>
    </source>
</evidence>
<gene>
    <name evidence="1" type="ORF">QCA50_019686</name>
</gene>
<proteinExistence type="predicted"/>
<organism evidence="1 2">
    <name type="scientific">Cerrena zonata</name>
    <dbReference type="NCBI Taxonomy" id="2478898"/>
    <lineage>
        <taxon>Eukaryota</taxon>
        <taxon>Fungi</taxon>
        <taxon>Dikarya</taxon>
        <taxon>Basidiomycota</taxon>
        <taxon>Agaricomycotina</taxon>
        <taxon>Agaricomycetes</taxon>
        <taxon>Polyporales</taxon>
        <taxon>Cerrenaceae</taxon>
        <taxon>Cerrena</taxon>
    </lineage>
</organism>
<dbReference type="Proteomes" id="UP001385951">
    <property type="component" value="Unassembled WGS sequence"/>
</dbReference>
<reference evidence="1 2" key="1">
    <citation type="submission" date="2022-09" db="EMBL/GenBank/DDBJ databases">
        <authorList>
            <person name="Palmer J.M."/>
        </authorList>
    </citation>
    <scope>NUCLEOTIDE SEQUENCE [LARGE SCALE GENOMIC DNA]</scope>
    <source>
        <strain evidence="1 2">DSM 7382</strain>
    </source>
</reference>
<protein>
    <submittedName>
        <fullName evidence="1">Uncharacterized protein</fullName>
    </submittedName>
</protein>
<accession>A0AAW0FJ26</accession>
<dbReference type="AlphaFoldDB" id="A0AAW0FJ26"/>
<dbReference type="EMBL" id="JASBNA010000090">
    <property type="protein sequence ID" value="KAK7677356.1"/>
    <property type="molecule type" value="Genomic_DNA"/>
</dbReference>
<keyword evidence="2" id="KW-1185">Reference proteome</keyword>